<keyword evidence="3" id="KW-1185">Reference proteome</keyword>
<dbReference type="AlphaFoldDB" id="A0A517ZKZ7"/>
<feature type="signal peptide" evidence="1">
    <location>
        <begin position="1"/>
        <end position="28"/>
    </location>
</feature>
<keyword evidence="1" id="KW-0732">Signal</keyword>
<evidence type="ECO:0000313" key="3">
    <source>
        <dbReference type="Proteomes" id="UP000319383"/>
    </source>
</evidence>
<gene>
    <name evidence="2" type="ORF">Mal52_16330</name>
</gene>
<reference evidence="2 3" key="1">
    <citation type="submission" date="2019-02" db="EMBL/GenBank/DDBJ databases">
        <title>Deep-cultivation of Planctomycetes and their phenomic and genomic characterization uncovers novel biology.</title>
        <authorList>
            <person name="Wiegand S."/>
            <person name="Jogler M."/>
            <person name="Boedeker C."/>
            <person name="Pinto D."/>
            <person name="Vollmers J."/>
            <person name="Rivas-Marin E."/>
            <person name="Kohn T."/>
            <person name="Peeters S.H."/>
            <person name="Heuer A."/>
            <person name="Rast P."/>
            <person name="Oberbeckmann S."/>
            <person name="Bunk B."/>
            <person name="Jeske O."/>
            <person name="Meyerdierks A."/>
            <person name="Storesund J.E."/>
            <person name="Kallscheuer N."/>
            <person name="Luecker S."/>
            <person name="Lage O.M."/>
            <person name="Pohl T."/>
            <person name="Merkel B.J."/>
            <person name="Hornburger P."/>
            <person name="Mueller R.-W."/>
            <person name="Bruemmer F."/>
            <person name="Labrenz M."/>
            <person name="Spormann A.M."/>
            <person name="Op den Camp H."/>
            <person name="Overmann J."/>
            <person name="Amann R."/>
            <person name="Jetten M.S.M."/>
            <person name="Mascher T."/>
            <person name="Medema M.H."/>
            <person name="Devos D.P."/>
            <person name="Kaster A.-K."/>
            <person name="Ovreas L."/>
            <person name="Rohde M."/>
            <person name="Galperin M.Y."/>
            <person name="Jogler C."/>
        </authorList>
    </citation>
    <scope>NUCLEOTIDE SEQUENCE [LARGE SCALE GENOMIC DNA]</scope>
    <source>
        <strain evidence="2 3">Mal52</strain>
    </source>
</reference>
<evidence type="ECO:0000313" key="2">
    <source>
        <dbReference type="EMBL" id="QDU43161.1"/>
    </source>
</evidence>
<dbReference type="Proteomes" id="UP000319383">
    <property type="component" value="Chromosome"/>
</dbReference>
<proteinExistence type="predicted"/>
<evidence type="ECO:0000256" key="1">
    <source>
        <dbReference type="SAM" id="SignalP"/>
    </source>
</evidence>
<dbReference type="Pfam" id="PF19577">
    <property type="entry name" value="DcaP"/>
    <property type="match status" value="1"/>
</dbReference>
<accession>A0A517ZKZ7</accession>
<dbReference type="KEGG" id="sdyn:Mal52_16330"/>
<dbReference type="EMBL" id="CP036276">
    <property type="protein sequence ID" value="QDU43161.1"/>
    <property type="molecule type" value="Genomic_DNA"/>
</dbReference>
<organism evidence="2 3">
    <name type="scientific">Symmachiella dynata</name>
    <dbReference type="NCBI Taxonomy" id="2527995"/>
    <lineage>
        <taxon>Bacteria</taxon>
        <taxon>Pseudomonadati</taxon>
        <taxon>Planctomycetota</taxon>
        <taxon>Planctomycetia</taxon>
        <taxon>Planctomycetales</taxon>
        <taxon>Planctomycetaceae</taxon>
        <taxon>Symmachiella</taxon>
    </lineage>
</organism>
<name>A0A517ZKZ7_9PLAN</name>
<dbReference type="InterPro" id="IPR045748">
    <property type="entry name" value="DcaP"/>
</dbReference>
<feature type="chain" id="PRO_5021860182" description="Porin subfamily protein" evidence="1">
    <location>
        <begin position="29"/>
        <end position="499"/>
    </location>
</feature>
<evidence type="ECO:0008006" key="4">
    <source>
        <dbReference type="Google" id="ProtNLM"/>
    </source>
</evidence>
<protein>
    <recommendedName>
        <fullName evidence="4">Porin subfamily protein</fullName>
    </recommendedName>
</protein>
<sequence length="499" mass="56101" precursor="true">MPCIRRTTSFILRTMLLAGVLLGLCAYAQGDDQSQKSERDTVLELSERIDTAESELRGLRRRLEELGAPQSVEAAGEAGVVQIGEAAFPEEEPALQTNFVRRSWQQGSSFMDSLQVVDGENLDPRFTNQQFEGEVTFDSRGARFYRSPDFDKGIIIEGEGAAMKIGGFVKADLIHDFDPIDSQDTFNPATIPIGAAPRQNTHFQANTSRLSFDTRWPTEYGTARAYIEGDFFSEGNRFRLRHAFGEMGKIIVGQTWTTFTDMRSLPQTLDFEGPVSGISRRQAQIRWTESIFIEELTWATALENPQVIFELPEMVQGEPRTESPDLVSHLRYTTDNVQLQAAGVARQLGFQPTGQRVKSETAWGFNFTGYIQPTESDAAYYQILFGDGIGSYRGLPDVAPTGPTSAFLLPTFGWLVGYKHNWTEELMSNFIYSQSRLYPSDFQSPDSLRETTYLAVNVIWNPTERFFMGVEYLYGTREDVDGGRGEANRIQSSFGFYLP</sequence>
<dbReference type="SUPFAM" id="SSF56935">
    <property type="entry name" value="Porins"/>
    <property type="match status" value="1"/>
</dbReference>